<evidence type="ECO:0000256" key="2">
    <source>
        <dbReference type="ARBA" id="ARBA00009726"/>
    </source>
</evidence>
<feature type="transmembrane region" description="Helical" evidence="10">
    <location>
        <begin position="104"/>
        <end position="125"/>
    </location>
</feature>
<evidence type="ECO:0000256" key="5">
    <source>
        <dbReference type="ARBA" id="ARBA00022737"/>
    </source>
</evidence>
<dbReference type="GO" id="GO:0005774">
    <property type="term" value="C:vacuolar membrane"/>
    <property type="evidence" value="ECO:0007669"/>
    <property type="project" value="UniProtKB-SubCell"/>
</dbReference>
<organism evidence="13 14">
    <name type="scientific">Oedothorax gibbosus</name>
    <dbReference type="NCBI Taxonomy" id="931172"/>
    <lineage>
        <taxon>Eukaryota</taxon>
        <taxon>Metazoa</taxon>
        <taxon>Ecdysozoa</taxon>
        <taxon>Arthropoda</taxon>
        <taxon>Chelicerata</taxon>
        <taxon>Arachnida</taxon>
        <taxon>Araneae</taxon>
        <taxon>Araneomorphae</taxon>
        <taxon>Entelegynae</taxon>
        <taxon>Araneoidea</taxon>
        <taxon>Linyphiidae</taxon>
        <taxon>Erigoninae</taxon>
        <taxon>Oedothorax</taxon>
    </lineage>
</organism>
<dbReference type="FunFam" id="3.40.50.300:FF:000074">
    <property type="entry name" value="Multidrug resistance-associated protein 5 isoform 1"/>
    <property type="match status" value="1"/>
</dbReference>
<dbReference type="InterPro" id="IPR050173">
    <property type="entry name" value="ABC_transporter_C-like"/>
</dbReference>
<feature type="transmembrane region" description="Helical" evidence="10">
    <location>
        <begin position="920"/>
        <end position="942"/>
    </location>
</feature>
<evidence type="ECO:0000313" key="13">
    <source>
        <dbReference type="EMBL" id="KAG8182125.1"/>
    </source>
</evidence>
<evidence type="ECO:0000256" key="9">
    <source>
        <dbReference type="ARBA" id="ARBA00023136"/>
    </source>
</evidence>
<dbReference type="FunFam" id="1.20.1560.10:FF:000063">
    <property type="entry name" value="Multidrug resistance protein ABC transporter"/>
    <property type="match status" value="1"/>
</dbReference>
<feature type="transmembrane region" description="Helical" evidence="10">
    <location>
        <begin position="320"/>
        <end position="339"/>
    </location>
</feature>
<keyword evidence="8 10" id="KW-1133">Transmembrane helix</keyword>
<dbReference type="PANTHER" id="PTHR24223:SF443">
    <property type="entry name" value="MULTIDRUG-RESISTANCE LIKE PROTEIN 1, ISOFORM I"/>
    <property type="match status" value="1"/>
</dbReference>
<dbReference type="CDD" id="cd18603">
    <property type="entry name" value="ABC_6TM_MRP1_2_3_6_D2_like"/>
    <property type="match status" value="1"/>
</dbReference>
<protein>
    <recommendedName>
        <fullName evidence="15">Multidrug resistance-associated protein 1</fullName>
    </recommendedName>
</protein>
<feature type="transmembrane region" description="Helical" evidence="10">
    <location>
        <begin position="1148"/>
        <end position="1168"/>
    </location>
</feature>
<dbReference type="InterPro" id="IPR036640">
    <property type="entry name" value="ABC1_TM_sf"/>
</dbReference>
<feature type="transmembrane region" description="Helical" evidence="10">
    <location>
        <begin position="34"/>
        <end position="54"/>
    </location>
</feature>
<dbReference type="Pfam" id="PF00664">
    <property type="entry name" value="ABC_membrane"/>
    <property type="match status" value="2"/>
</dbReference>
<evidence type="ECO:0008006" key="15">
    <source>
        <dbReference type="Google" id="ProtNLM"/>
    </source>
</evidence>
<feature type="domain" description="ABC transporter" evidence="11">
    <location>
        <begin position="1240"/>
        <end position="1474"/>
    </location>
</feature>
<evidence type="ECO:0000256" key="1">
    <source>
        <dbReference type="ARBA" id="ARBA00004128"/>
    </source>
</evidence>
<dbReference type="InterPro" id="IPR011527">
    <property type="entry name" value="ABC1_TM_dom"/>
</dbReference>
<accession>A0AAV6UDG7</accession>
<feature type="transmembrane region" description="Helical" evidence="10">
    <location>
        <begin position="66"/>
        <end position="92"/>
    </location>
</feature>
<dbReference type="EMBL" id="JAFNEN010000479">
    <property type="protein sequence ID" value="KAG8182125.1"/>
    <property type="molecule type" value="Genomic_DNA"/>
</dbReference>
<keyword evidence="3" id="KW-0813">Transport</keyword>
<evidence type="ECO:0000256" key="6">
    <source>
        <dbReference type="ARBA" id="ARBA00022741"/>
    </source>
</evidence>
<dbReference type="FunFam" id="3.40.50.300:FF:000997">
    <property type="entry name" value="Multidrug resistance-associated protein 1"/>
    <property type="match status" value="1"/>
</dbReference>
<feature type="domain" description="ABC transmembrane type-1" evidence="12">
    <location>
        <begin position="922"/>
        <end position="1203"/>
    </location>
</feature>
<comment type="similarity">
    <text evidence="2">Belongs to the ABC transporter superfamily. ABCC family. Conjugate transporter (TC 3.A.1.208) subfamily.</text>
</comment>
<evidence type="ECO:0000256" key="10">
    <source>
        <dbReference type="SAM" id="Phobius"/>
    </source>
</evidence>
<dbReference type="SUPFAM" id="SSF90123">
    <property type="entry name" value="ABC transporter transmembrane region"/>
    <property type="match status" value="2"/>
</dbReference>
<gene>
    <name evidence="13" type="ORF">JTE90_002619</name>
</gene>
<dbReference type="Gene3D" id="3.40.50.300">
    <property type="entry name" value="P-loop containing nucleotide triphosphate hydrolases"/>
    <property type="match status" value="2"/>
</dbReference>
<evidence type="ECO:0000256" key="4">
    <source>
        <dbReference type="ARBA" id="ARBA00022692"/>
    </source>
</evidence>
<feature type="transmembrane region" description="Helical" evidence="10">
    <location>
        <begin position="426"/>
        <end position="443"/>
    </location>
</feature>
<evidence type="ECO:0000256" key="8">
    <source>
        <dbReference type="ARBA" id="ARBA00022989"/>
    </source>
</evidence>
<feature type="transmembrane region" description="Helical" evidence="10">
    <location>
        <begin position="1045"/>
        <end position="1076"/>
    </location>
</feature>
<dbReference type="SUPFAM" id="SSF52540">
    <property type="entry name" value="P-loop containing nucleoside triphosphate hydrolases"/>
    <property type="match status" value="2"/>
</dbReference>
<dbReference type="GO" id="GO:0005524">
    <property type="term" value="F:ATP binding"/>
    <property type="evidence" value="ECO:0007669"/>
    <property type="project" value="UniProtKB-KW"/>
</dbReference>
<feature type="transmembrane region" description="Helical" evidence="10">
    <location>
        <begin position="502"/>
        <end position="530"/>
    </location>
</feature>
<keyword evidence="7" id="KW-0067">ATP-binding</keyword>
<name>A0AAV6UDG7_9ARAC</name>
<proteinExistence type="inferred from homology"/>
<sequence>MDMFSDFCNGSFFDLNQTWYTQTPLFSSCFEDTVFISVPSISYSSIILLNLCLLKSRQSSFVTLPWVWLNISKLCISLLLLMVSCVSCGIAFYSKFSLAENIPYSSLLSSSLRSVVFLLVIFAILKHRYCCVTTSTVLTTFWICFSVCSIFLYRTIIIKYFVLSLQPASEIVFVLEMLYHPLIFIQFFLSLFADQKRFTVLQGRNKILDDVSFLASVSFFWFYKLIHKGRKQLLVINDLSFLSIQLTAAWINKTFTKHWKYYLLPVQPKYPSLAWTLIKALWPYIFGTFATDFLCLFFLLTPPILLDRIIDFTSDDYYEWRGYFFVALIFLIDFIGKIVENNLNHFQSLSGIQFQSALMGCIFRKNLCLSTAARRDYPSGPLINLVSVDVDRIESFTMQAACLVSTPAKIILIIVIMWQYLGPSTLAGVGVMVFLFPISYYLSRIGETYTDKQMEMKDTRLKYMNEILSGIKILKLYAWEIPFGAKVTEARKQEIKWIRYSLLCYIVTTFTFFCTPFMVSLASFGTFLFVDKNNVLSPTKAFVSLTLMGQLRYALFELPDAISELVQCNISLGRIRKFLHSENKDESTIGNNPNSGESLTIKTASFSWAADGECCLNNINLHVPKGSLIAVIGTVGSGKSSLLSAILGEMYITDGTLDVEGTIAYVPQQPWILNRTLKQNILLFHHMDEQKYQTILELCCLRPDLEILPGGDETEIGEKGVTLSGGQKLRVNLAQAVYQNKDVYLLDDPLSAVDVHVRKALFNDVIGNGGLLRDKTRILVTHDLSVLPDVDLIVSMKDGRIEEMGTYHELMSQNGFFTSFVKEHSQVESNYLMQSESLSNEPTPIKVEKTASCAYEEDVELLMGEGDQISVGHSLLVNEDRSEVTTDRTHRITEEENMEIGGVNRLIYFKYVKQMGISTFMLASFGYMSFMAFETMGNVWLSDWSSDIGQNSTHNSTQTVWRLSIYGTFGLAQLLSVVFGGTFLVYGSSRASELYHKDMLENVLRSPMSFFDTTPAGRIINRFTTDLDTLDVLIFYKLEGWINCLFFTLVSFLLIGIYTPIFLAFLLPFVALNLIIQKYHLTTFRQIKRLESTSRSPIYSLFMESIQGVSSITAYGIQNEFIESFEERLDNCFLCTHNSYICTRWMTFNLDVLGSILVLVASLLAVLYRHTLSPAVVGLVVTYALSVTDALKWFIKLNSELEDKSISIERVDEYCHLKAEAPWNLPYKSLKDDWPQSGNIVFENYSTKYRENLDLVLKEINLEVNASEKVGIIGRTGAGKSSITLSLFRVIEPTSGTISIDDVDITKIGLHNLRSKLTIIPQDPLLFTGTLRMNLDPNKKHTDDELWDSLEKSYLKSFVASLNEGLDYDLEEGGANISAGQRQLVCLARALLKNSRILILDEATASVDMDTDNLIQNTIRTAFADRTVITIAHRIHTVLDYDKIIVMESGQVAEVGSPKTLLENPNCLFYQMCRESGLI</sequence>
<dbReference type="Proteomes" id="UP000827092">
    <property type="component" value="Unassembled WGS sequence"/>
</dbReference>
<dbReference type="PROSITE" id="PS00211">
    <property type="entry name" value="ABC_TRANSPORTER_1"/>
    <property type="match status" value="1"/>
</dbReference>
<comment type="subcellular location">
    <subcellularLocation>
        <location evidence="1">Vacuole membrane</location>
        <topology evidence="1">Multi-pass membrane protein</topology>
    </subcellularLocation>
</comment>
<evidence type="ECO:0000259" key="11">
    <source>
        <dbReference type="PROSITE" id="PS50893"/>
    </source>
</evidence>
<dbReference type="PROSITE" id="PS50929">
    <property type="entry name" value="ABC_TM1F"/>
    <property type="match status" value="2"/>
</dbReference>
<reference evidence="13 14" key="1">
    <citation type="journal article" date="2022" name="Nat. Ecol. Evol.">
        <title>A masculinizing supergene underlies an exaggerated male reproductive morph in a spider.</title>
        <authorList>
            <person name="Hendrickx F."/>
            <person name="De Corte Z."/>
            <person name="Sonet G."/>
            <person name="Van Belleghem S.M."/>
            <person name="Kostlbacher S."/>
            <person name="Vangestel C."/>
        </authorList>
    </citation>
    <scope>NUCLEOTIDE SEQUENCE [LARGE SCALE GENOMIC DNA]</scope>
    <source>
        <tissue evidence="13">Whole body</tissue>
    </source>
</reference>
<evidence type="ECO:0000313" key="14">
    <source>
        <dbReference type="Proteomes" id="UP000827092"/>
    </source>
</evidence>
<dbReference type="InterPro" id="IPR003593">
    <property type="entry name" value="AAA+_ATPase"/>
</dbReference>
<evidence type="ECO:0000256" key="7">
    <source>
        <dbReference type="ARBA" id="ARBA00022840"/>
    </source>
</evidence>
<dbReference type="SMART" id="SM00382">
    <property type="entry name" value="AAA"/>
    <property type="match status" value="2"/>
</dbReference>
<dbReference type="InterPro" id="IPR017871">
    <property type="entry name" value="ABC_transporter-like_CS"/>
</dbReference>
<dbReference type="Gene3D" id="1.20.1560.10">
    <property type="entry name" value="ABC transporter type 1, transmembrane domain"/>
    <property type="match status" value="2"/>
</dbReference>
<dbReference type="PANTHER" id="PTHR24223">
    <property type="entry name" value="ATP-BINDING CASSETTE SUB-FAMILY C"/>
    <property type="match status" value="1"/>
</dbReference>
<feature type="transmembrane region" description="Helical" evidence="10">
    <location>
        <begin position="177"/>
        <end position="195"/>
    </location>
</feature>
<dbReference type="GO" id="GO:0140359">
    <property type="term" value="F:ABC-type transporter activity"/>
    <property type="evidence" value="ECO:0007669"/>
    <property type="project" value="InterPro"/>
</dbReference>
<keyword evidence="9 10" id="KW-0472">Membrane</keyword>
<dbReference type="FunFam" id="1.20.1560.10:FF:000082">
    <property type="entry name" value="ABC transporter, multidrug resistance associated protein"/>
    <property type="match status" value="1"/>
</dbReference>
<dbReference type="Pfam" id="PF00005">
    <property type="entry name" value="ABC_tran"/>
    <property type="match status" value="2"/>
</dbReference>
<evidence type="ECO:0000259" key="12">
    <source>
        <dbReference type="PROSITE" id="PS50929"/>
    </source>
</evidence>
<dbReference type="PROSITE" id="PS50893">
    <property type="entry name" value="ABC_TRANSPORTER_2"/>
    <property type="match status" value="2"/>
</dbReference>
<feature type="domain" description="ABC transmembrane type-1" evidence="12">
    <location>
        <begin position="293"/>
        <end position="567"/>
    </location>
</feature>
<feature type="transmembrane region" description="Helical" evidence="10">
    <location>
        <begin position="963"/>
        <end position="986"/>
    </location>
</feature>
<dbReference type="InterPro" id="IPR027417">
    <property type="entry name" value="P-loop_NTPase"/>
</dbReference>
<evidence type="ECO:0000256" key="3">
    <source>
        <dbReference type="ARBA" id="ARBA00022448"/>
    </source>
</evidence>
<dbReference type="CDD" id="cd03244">
    <property type="entry name" value="ABCC_MRP_domain2"/>
    <property type="match status" value="1"/>
</dbReference>
<dbReference type="CDD" id="cd18595">
    <property type="entry name" value="ABC_6TM_MRP1_2_3_6_D1_like"/>
    <property type="match status" value="1"/>
</dbReference>
<feature type="transmembrane region" description="Helical" evidence="10">
    <location>
        <begin position="400"/>
        <end position="420"/>
    </location>
</feature>
<feature type="domain" description="ABC transporter" evidence="11">
    <location>
        <begin position="601"/>
        <end position="823"/>
    </location>
</feature>
<keyword evidence="6" id="KW-0547">Nucleotide-binding</keyword>
<dbReference type="InterPro" id="IPR003439">
    <property type="entry name" value="ABC_transporter-like_ATP-bd"/>
</dbReference>
<keyword evidence="5" id="KW-0677">Repeat</keyword>
<keyword evidence="14" id="KW-1185">Reference proteome</keyword>
<feature type="transmembrane region" description="Helical" evidence="10">
    <location>
        <begin position="273"/>
        <end position="300"/>
    </location>
</feature>
<dbReference type="CDD" id="cd03250">
    <property type="entry name" value="ABCC_MRP_domain1"/>
    <property type="match status" value="1"/>
</dbReference>
<comment type="caution">
    <text evidence="13">The sequence shown here is derived from an EMBL/GenBank/DDBJ whole genome shotgun (WGS) entry which is preliminary data.</text>
</comment>
<keyword evidence="4 10" id="KW-0812">Transmembrane</keyword>
<feature type="transmembrane region" description="Helical" evidence="10">
    <location>
        <begin position="137"/>
        <end position="157"/>
    </location>
</feature>
<dbReference type="GO" id="GO:0016887">
    <property type="term" value="F:ATP hydrolysis activity"/>
    <property type="evidence" value="ECO:0007669"/>
    <property type="project" value="InterPro"/>
</dbReference>